<organism evidence="1 2">
    <name type="scientific">Pomacea canaliculata</name>
    <name type="common">Golden apple snail</name>
    <dbReference type="NCBI Taxonomy" id="400727"/>
    <lineage>
        <taxon>Eukaryota</taxon>
        <taxon>Metazoa</taxon>
        <taxon>Spiralia</taxon>
        <taxon>Lophotrochozoa</taxon>
        <taxon>Mollusca</taxon>
        <taxon>Gastropoda</taxon>
        <taxon>Caenogastropoda</taxon>
        <taxon>Architaenioglossa</taxon>
        <taxon>Ampullarioidea</taxon>
        <taxon>Ampullariidae</taxon>
        <taxon>Pomacea</taxon>
    </lineage>
</organism>
<name>A0A2T7Q034_POMCA</name>
<dbReference type="EMBL" id="PZQS01000001">
    <property type="protein sequence ID" value="PVD39033.1"/>
    <property type="molecule type" value="Genomic_DNA"/>
</dbReference>
<evidence type="ECO:0000313" key="1">
    <source>
        <dbReference type="EMBL" id="PVD39033.1"/>
    </source>
</evidence>
<proteinExistence type="predicted"/>
<dbReference type="Proteomes" id="UP000245119">
    <property type="component" value="Linkage Group LG1"/>
</dbReference>
<reference evidence="1 2" key="1">
    <citation type="submission" date="2018-04" db="EMBL/GenBank/DDBJ databases">
        <title>The genome of golden apple snail Pomacea canaliculata provides insight into stress tolerance and invasive adaptation.</title>
        <authorList>
            <person name="Liu C."/>
            <person name="Liu B."/>
            <person name="Ren Y."/>
            <person name="Zhang Y."/>
            <person name="Wang H."/>
            <person name="Li S."/>
            <person name="Jiang F."/>
            <person name="Yin L."/>
            <person name="Zhang G."/>
            <person name="Qian W."/>
            <person name="Fan W."/>
        </authorList>
    </citation>
    <scope>NUCLEOTIDE SEQUENCE [LARGE SCALE GENOMIC DNA]</scope>
    <source>
        <strain evidence="1">SZHN2017</strain>
        <tissue evidence="1">Muscle</tissue>
    </source>
</reference>
<keyword evidence="2" id="KW-1185">Reference proteome</keyword>
<protein>
    <recommendedName>
        <fullName evidence="3">PLAC domain-containing protein</fullName>
    </recommendedName>
</protein>
<gene>
    <name evidence="1" type="ORF">C0Q70_01660</name>
</gene>
<accession>A0A2T7Q034</accession>
<sequence>MKACDEPVSDGACSDKYAFCPKTINLNVKCQAERFRQICCKACRDTDSAAKRPKMSQWTLYRQRLLKKAKKN</sequence>
<evidence type="ECO:0008006" key="3">
    <source>
        <dbReference type="Google" id="ProtNLM"/>
    </source>
</evidence>
<dbReference type="AlphaFoldDB" id="A0A2T7Q034"/>
<comment type="caution">
    <text evidence="1">The sequence shown here is derived from an EMBL/GenBank/DDBJ whole genome shotgun (WGS) entry which is preliminary data.</text>
</comment>
<evidence type="ECO:0000313" key="2">
    <source>
        <dbReference type="Proteomes" id="UP000245119"/>
    </source>
</evidence>